<evidence type="ECO:0000259" key="20">
    <source>
        <dbReference type="PROSITE" id="PS51379"/>
    </source>
</evidence>
<keyword evidence="9" id="KW-0999">Mitochondrion inner membrane</keyword>
<dbReference type="Gene3D" id="3.30.9.90">
    <property type="match status" value="1"/>
</dbReference>
<evidence type="ECO:0000256" key="17">
    <source>
        <dbReference type="ARBA" id="ARBA00023128"/>
    </source>
</evidence>
<dbReference type="InterPro" id="IPR036188">
    <property type="entry name" value="FAD/NAD-bd_sf"/>
</dbReference>
<keyword evidence="16" id="KW-0830">Ubiquinone</keyword>
<evidence type="ECO:0000256" key="5">
    <source>
        <dbReference type="ARBA" id="ARBA00012696"/>
    </source>
</evidence>
<keyword evidence="12" id="KW-0249">Electron transport</keyword>
<dbReference type="Gene3D" id="3.50.50.60">
    <property type="entry name" value="FAD/NAD(P)-binding domain"/>
    <property type="match status" value="1"/>
</dbReference>
<keyword evidence="15" id="KW-0411">Iron-sulfur</keyword>
<evidence type="ECO:0000256" key="2">
    <source>
        <dbReference type="ARBA" id="ARBA00001974"/>
    </source>
</evidence>
<comment type="cofactor">
    <cofactor evidence="2">
        <name>FAD</name>
        <dbReference type="ChEBI" id="CHEBI:57692"/>
    </cofactor>
</comment>
<dbReference type="SUPFAM" id="SSF54373">
    <property type="entry name" value="FAD-linked reductases, C-terminal domain"/>
    <property type="match status" value="1"/>
</dbReference>
<dbReference type="Pfam" id="PF21162">
    <property type="entry name" value="ETFQO_UQ-bd"/>
    <property type="match status" value="1"/>
</dbReference>
<proteinExistence type="predicted"/>
<dbReference type="AlphaFoldDB" id="A0A381N925"/>
<dbReference type="InterPro" id="IPR040156">
    <property type="entry name" value="ETF-QO"/>
</dbReference>
<keyword evidence="8" id="KW-0479">Metal-binding</keyword>
<organism evidence="21">
    <name type="scientific">marine metagenome</name>
    <dbReference type="NCBI Taxonomy" id="408172"/>
    <lineage>
        <taxon>unclassified sequences</taxon>
        <taxon>metagenomes</taxon>
        <taxon>ecological metagenomes</taxon>
    </lineage>
</organism>
<dbReference type="PANTHER" id="PTHR10617:SF107">
    <property type="entry name" value="ELECTRON TRANSFER FLAVOPROTEIN-UBIQUINONE OXIDOREDUCTASE, MITOCHONDRIAL"/>
    <property type="match status" value="1"/>
</dbReference>
<dbReference type="EC" id="1.5.5.1" evidence="5"/>
<evidence type="ECO:0000256" key="12">
    <source>
        <dbReference type="ARBA" id="ARBA00022982"/>
    </source>
</evidence>
<dbReference type="PANTHER" id="PTHR10617">
    <property type="entry name" value="ELECTRON TRANSFER FLAVOPROTEIN-UBIQUINONE OXIDOREDUCTASE"/>
    <property type="match status" value="1"/>
</dbReference>
<dbReference type="GO" id="GO:0046872">
    <property type="term" value="F:metal ion binding"/>
    <property type="evidence" value="ECO:0007669"/>
    <property type="project" value="UniProtKB-KW"/>
</dbReference>
<evidence type="ECO:0000256" key="1">
    <source>
        <dbReference type="ARBA" id="ARBA00001966"/>
    </source>
</evidence>
<dbReference type="GO" id="GO:0004174">
    <property type="term" value="F:electron-transferring-flavoprotein dehydrogenase activity"/>
    <property type="evidence" value="ECO:0007669"/>
    <property type="project" value="UniProtKB-EC"/>
</dbReference>
<dbReference type="Gene3D" id="3.30.70.20">
    <property type="match status" value="1"/>
</dbReference>
<name>A0A381N925_9ZZZZ</name>
<gene>
    <name evidence="21" type="ORF">METZ01_LOCUS3869</name>
</gene>
<evidence type="ECO:0000256" key="13">
    <source>
        <dbReference type="ARBA" id="ARBA00023002"/>
    </source>
</evidence>
<dbReference type="SUPFAM" id="SSF54862">
    <property type="entry name" value="4Fe-4S ferredoxins"/>
    <property type="match status" value="1"/>
</dbReference>
<keyword evidence="13" id="KW-0560">Oxidoreductase</keyword>
<evidence type="ECO:0000256" key="15">
    <source>
        <dbReference type="ARBA" id="ARBA00023014"/>
    </source>
</evidence>
<dbReference type="GO" id="GO:0051536">
    <property type="term" value="F:iron-sulfur cluster binding"/>
    <property type="evidence" value="ECO:0007669"/>
    <property type="project" value="UniProtKB-KW"/>
</dbReference>
<keyword evidence="14" id="KW-0408">Iron</keyword>
<feature type="domain" description="4Fe-4S ferredoxin-type" evidence="20">
    <location>
        <begin position="486"/>
        <end position="515"/>
    </location>
</feature>
<protein>
    <recommendedName>
        <fullName evidence="5">electron-transferring-flavoprotein dehydrogenase</fullName>
        <ecNumber evidence="5">1.5.5.1</ecNumber>
    </recommendedName>
    <alternativeName>
        <fullName evidence="19">Electron-transferring-flavoprotein dehydrogenase</fullName>
    </alternativeName>
</protein>
<dbReference type="InterPro" id="IPR007859">
    <property type="entry name" value="ETF-QO/FixX_C"/>
</dbReference>
<keyword evidence="18" id="KW-0472">Membrane</keyword>
<evidence type="ECO:0000256" key="16">
    <source>
        <dbReference type="ARBA" id="ARBA00023075"/>
    </source>
</evidence>
<keyword evidence="10" id="KW-0274">FAD</keyword>
<evidence type="ECO:0000256" key="14">
    <source>
        <dbReference type="ARBA" id="ARBA00023004"/>
    </source>
</evidence>
<evidence type="ECO:0000256" key="8">
    <source>
        <dbReference type="ARBA" id="ARBA00022723"/>
    </source>
</evidence>
<dbReference type="SUPFAM" id="SSF51905">
    <property type="entry name" value="FAD/NAD(P)-binding domain"/>
    <property type="match status" value="1"/>
</dbReference>
<evidence type="ECO:0000256" key="6">
    <source>
        <dbReference type="ARBA" id="ARBA00022448"/>
    </source>
</evidence>
<evidence type="ECO:0000256" key="19">
    <source>
        <dbReference type="ARBA" id="ARBA00032754"/>
    </source>
</evidence>
<keyword evidence="7" id="KW-0285">Flavoprotein</keyword>
<comment type="subcellular location">
    <subcellularLocation>
        <location evidence="4">Mitochondrion inner membrane</location>
    </subcellularLocation>
</comment>
<comment type="cofactor">
    <cofactor evidence="1">
        <name>[4Fe-4S] cluster</name>
        <dbReference type="ChEBI" id="CHEBI:49883"/>
    </cofactor>
</comment>
<sequence>MAGAIHLQRLLRASGQVASVGVLEKAAEVGAHSLSGAIVDPRSLRELFPDKSDEDFPFEAKVSEEHLYYLSGKRKIPFPFIPPSMSHHGCYVASLGKLTRWLGEICENEGVDIFCGFAGMELLYDGEQVIGVRTGDRGIDKNGVQKPQFDPGADIHAKVVILGEGTRGSLTKKLIHQHDLMDDRNPQVWAIGVKELWQMPAGSVQPGYVAHTMGFPLGHEIFGGAFIYGMENDIWNVGLVVGLDYKDPGVDPHHELQILKTHPWVRSLLEGGKMVAFGAKSLPEGGWYSVPKLSVSGAMLIGDSAGFMNGQRLKGIHLAMKSGTLAAETVAEALAKNRFNDTQLAAYESRLRSSWVRDELWKVRNFHQGFEHGLFGGLTNAAMGLITGGRGWGFKDRLNNGSGHDRMEKGLKKDRYNDLKFDGDYLFNKVTDIYHSATAHEEDQVPHLHVKDTNVCITECAEEYGNPCKNFCPADVYEMVPDGDSQKLQINFSNCVHCKTCDIMDPYQIIDWVPPEGGDGPAWINL</sequence>
<evidence type="ECO:0000256" key="4">
    <source>
        <dbReference type="ARBA" id="ARBA00004273"/>
    </source>
</evidence>
<evidence type="ECO:0000256" key="11">
    <source>
        <dbReference type="ARBA" id="ARBA00022946"/>
    </source>
</evidence>
<evidence type="ECO:0000313" key="21">
    <source>
        <dbReference type="EMBL" id="SUZ51015.1"/>
    </source>
</evidence>
<reference evidence="21" key="1">
    <citation type="submission" date="2018-05" db="EMBL/GenBank/DDBJ databases">
        <authorList>
            <person name="Lanie J.A."/>
            <person name="Ng W.-L."/>
            <person name="Kazmierczak K.M."/>
            <person name="Andrzejewski T.M."/>
            <person name="Davidsen T.M."/>
            <person name="Wayne K.J."/>
            <person name="Tettelin H."/>
            <person name="Glass J.I."/>
            <person name="Rusch D."/>
            <person name="Podicherti R."/>
            <person name="Tsui H.-C.T."/>
            <person name="Winkler M.E."/>
        </authorList>
    </citation>
    <scope>NUCLEOTIDE SEQUENCE</scope>
</reference>
<evidence type="ECO:0000256" key="3">
    <source>
        <dbReference type="ARBA" id="ARBA00002819"/>
    </source>
</evidence>
<dbReference type="InterPro" id="IPR017896">
    <property type="entry name" value="4Fe4S_Fe-S-bd"/>
</dbReference>
<dbReference type="EMBL" id="UINC01000201">
    <property type="protein sequence ID" value="SUZ51015.1"/>
    <property type="molecule type" value="Genomic_DNA"/>
</dbReference>
<dbReference type="FunFam" id="3.30.70.20:FF:000015">
    <property type="entry name" value="Electron transfer flavoprotein-ubiquinone oxidoreductase"/>
    <property type="match status" value="1"/>
</dbReference>
<dbReference type="GO" id="GO:0005743">
    <property type="term" value="C:mitochondrial inner membrane"/>
    <property type="evidence" value="ECO:0007669"/>
    <property type="project" value="UniProtKB-SubCell"/>
</dbReference>
<evidence type="ECO:0000256" key="7">
    <source>
        <dbReference type="ARBA" id="ARBA00022630"/>
    </source>
</evidence>
<comment type="function">
    <text evidence="3">Accepts electrons from ETF and reduces ubiquinone.</text>
</comment>
<keyword evidence="6" id="KW-0813">Transport</keyword>
<evidence type="ECO:0000256" key="10">
    <source>
        <dbReference type="ARBA" id="ARBA00022827"/>
    </source>
</evidence>
<evidence type="ECO:0000256" key="9">
    <source>
        <dbReference type="ARBA" id="ARBA00022792"/>
    </source>
</evidence>
<dbReference type="PROSITE" id="PS51379">
    <property type="entry name" value="4FE4S_FER_2"/>
    <property type="match status" value="1"/>
</dbReference>
<keyword evidence="11" id="KW-0809">Transit peptide</keyword>
<keyword evidence="17" id="KW-0496">Mitochondrion</keyword>
<dbReference type="Pfam" id="PF05187">
    <property type="entry name" value="Fer4_ETF_QO"/>
    <property type="match status" value="1"/>
</dbReference>
<evidence type="ECO:0000256" key="18">
    <source>
        <dbReference type="ARBA" id="ARBA00023136"/>
    </source>
</evidence>
<dbReference type="InterPro" id="IPR049398">
    <property type="entry name" value="ETF-QO/FixC_UQ-bd"/>
</dbReference>
<accession>A0A381N925</accession>